<dbReference type="InterPro" id="IPR046347">
    <property type="entry name" value="bZIP_sf"/>
</dbReference>
<evidence type="ECO:0000256" key="3">
    <source>
        <dbReference type="ARBA" id="ARBA00023125"/>
    </source>
</evidence>
<protein>
    <recommendedName>
        <fullName evidence="8">BZIP domain-containing protein</fullName>
    </recommendedName>
</protein>
<evidence type="ECO:0000313" key="9">
    <source>
        <dbReference type="EMBL" id="KAK9107202.1"/>
    </source>
</evidence>
<evidence type="ECO:0000256" key="6">
    <source>
        <dbReference type="SAM" id="Coils"/>
    </source>
</evidence>
<feature type="domain" description="BZIP" evidence="8">
    <location>
        <begin position="79"/>
        <end position="142"/>
    </location>
</feature>
<keyword evidence="6" id="KW-0175">Coiled coil</keyword>
<keyword evidence="2" id="KW-0805">Transcription regulation</keyword>
<name>A0AAP0I238_9MAGN</name>
<dbReference type="PROSITE" id="PS50217">
    <property type="entry name" value="BZIP"/>
    <property type="match status" value="1"/>
</dbReference>
<keyword evidence="10" id="KW-1185">Reference proteome</keyword>
<dbReference type="GO" id="GO:0005634">
    <property type="term" value="C:nucleus"/>
    <property type="evidence" value="ECO:0007669"/>
    <property type="project" value="UniProtKB-SubCell"/>
</dbReference>
<feature type="compositionally biased region" description="Basic and acidic residues" evidence="7">
    <location>
        <begin position="72"/>
        <end position="82"/>
    </location>
</feature>
<sequence>MQPTQFAGIRYLAPAESQYTMHFGTMDNDLSVLHFTRFLRPSTQSHNSPSVLEFTPQPSCVSSNSTSDEADEHQQSIIDERRQRRMISNRESARRSRMRKQKHLDELWSQVVRLRSENRQLIDKLNHASDSHEQVLQENGRLREEASELRQMLNDLQRDNPYNALQDLDEVPCNNVHLVSENSNQSIASSMDLLH</sequence>
<evidence type="ECO:0000256" key="2">
    <source>
        <dbReference type="ARBA" id="ARBA00023015"/>
    </source>
</evidence>
<feature type="compositionally biased region" description="Polar residues" evidence="7">
    <location>
        <begin position="44"/>
        <end position="67"/>
    </location>
</feature>
<dbReference type="InterPro" id="IPR044521">
    <property type="entry name" value="AtbZIP8/43"/>
</dbReference>
<dbReference type="AlphaFoldDB" id="A0AAP0I238"/>
<feature type="region of interest" description="Disordered" evidence="7">
    <location>
        <begin position="44"/>
        <end position="98"/>
    </location>
</feature>
<reference evidence="9 10" key="1">
    <citation type="submission" date="2024-01" db="EMBL/GenBank/DDBJ databases">
        <title>Genome assemblies of Stephania.</title>
        <authorList>
            <person name="Yang L."/>
        </authorList>
    </citation>
    <scope>NUCLEOTIDE SEQUENCE [LARGE SCALE GENOMIC DNA]</scope>
    <source>
        <strain evidence="9">YNDBR</strain>
        <tissue evidence="9">Leaf</tissue>
    </source>
</reference>
<gene>
    <name evidence="9" type="ORF">Syun_023213</name>
</gene>
<dbReference type="SUPFAM" id="SSF57959">
    <property type="entry name" value="Leucine zipper domain"/>
    <property type="match status" value="1"/>
</dbReference>
<dbReference type="GO" id="GO:0003677">
    <property type="term" value="F:DNA binding"/>
    <property type="evidence" value="ECO:0007669"/>
    <property type="project" value="UniProtKB-KW"/>
</dbReference>
<evidence type="ECO:0000259" key="8">
    <source>
        <dbReference type="PROSITE" id="PS50217"/>
    </source>
</evidence>
<dbReference type="FunFam" id="1.20.5.170:FF:000020">
    <property type="entry name" value="BZIP transcription factor"/>
    <property type="match status" value="1"/>
</dbReference>
<keyword evidence="3" id="KW-0238">DNA-binding</keyword>
<feature type="coiled-coil region" evidence="6">
    <location>
        <begin position="132"/>
        <end position="159"/>
    </location>
</feature>
<dbReference type="SMART" id="SM00338">
    <property type="entry name" value="BRLZ"/>
    <property type="match status" value="1"/>
</dbReference>
<organism evidence="9 10">
    <name type="scientific">Stephania yunnanensis</name>
    <dbReference type="NCBI Taxonomy" id="152371"/>
    <lineage>
        <taxon>Eukaryota</taxon>
        <taxon>Viridiplantae</taxon>
        <taxon>Streptophyta</taxon>
        <taxon>Embryophyta</taxon>
        <taxon>Tracheophyta</taxon>
        <taxon>Spermatophyta</taxon>
        <taxon>Magnoliopsida</taxon>
        <taxon>Ranunculales</taxon>
        <taxon>Menispermaceae</taxon>
        <taxon>Menispermoideae</taxon>
        <taxon>Cissampelideae</taxon>
        <taxon>Stephania</taxon>
    </lineage>
</organism>
<dbReference type="InterPro" id="IPR004827">
    <property type="entry name" value="bZIP"/>
</dbReference>
<dbReference type="Pfam" id="PF00170">
    <property type="entry name" value="bZIP_1"/>
    <property type="match status" value="1"/>
</dbReference>
<dbReference type="CDD" id="cd14702">
    <property type="entry name" value="bZIP_plant_GBF1"/>
    <property type="match status" value="1"/>
</dbReference>
<comment type="subcellular location">
    <subcellularLocation>
        <location evidence="1">Nucleus</location>
    </subcellularLocation>
</comment>
<dbReference type="EMBL" id="JBBNAF010000010">
    <property type="protein sequence ID" value="KAK9107202.1"/>
    <property type="molecule type" value="Genomic_DNA"/>
</dbReference>
<evidence type="ECO:0000256" key="1">
    <source>
        <dbReference type="ARBA" id="ARBA00004123"/>
    </source>
</evidence>
<keyword evidence="5" id="KW-0539">Nucleus</keyword>
<dbReference type="GO" id="GO:0003700">
    <property type="term" value="F:DNA-binding transcription factor activity"/>
    <property type="evidence" value="ECO:0007669"/>
    <property type="project" value="InterPro"/>
</dbReference>
<evidence type="ECO:0000256" key="4">
    <source>
        <dbReference type="ARBA" id="ARBA00023163"/>
    </source>
</evidence>
<evidence type="ECO:0000313" key="10">
    <source>
        <dbReference type="Proteomes" id="UP001420932"/>
    </source>
</evidence>
<accession>A0AAP0I238</accession>
<comment type="caution">
    <text evidence="9">The sequence shown here is derived from an EMBL/GenBank/DDBJ whole genome shotgun (WGS) entry which is preliminary data.</text>
</comment>
<evidence type="ECO:0000256" key="7">
    <source>
        <dbReference type="SAM" id="MobiDB-lite"/>
    </source>
</evidence>
<dbReference type="PROSITE" id="PS00036">
    <property type="entry name" value="BZIP_BASIC"/>
    <property type="match status" value="1"/>
</dbReference>
<evidence type="ECO:0000256" key="5">
    <source>
        <dbReference type="ARBA" id="ARBA00023242"/>
    </source>
</evidence>
<dbReference type="Gene3D" id="1.20.5.170">
    <property type="match status" value="1"/>
</dbReference>
<proteinExistence type="predicted"/>
<dbReference type="InterPro" id="IPR045314">
    <property type="entry name" value="bZIP_plant_GBF1"/>
</dbReference>
<dbReference type="PANTHER" id="PTHR46324:SF26">
    <property type="entry name" value="OS02G0728001 PROTEIN"/>
    <property type="match status" value="1"/>
</dbReference>
<keyword evidence="4" id="KW-0804">Transcription</keyword>
<dbReference type="PANTHER" id="PTHR46324">
    <property type="entry name" value="BASIC LEUCINE ZIPPER 43-RELATED"/>
    <property type="match status" value="1"/>
</dbReference>
<dbReference type="Proteomes" id="UP001420932">
    <property type="component" value="Unassembled WGS sequence"/>
</dbReference>